<dbReference type="InterPro" id="IPR036188">
    <property type="entry name" value="FAD/NAD-bd_sf"/>
</dbReference>
<accession>A0A316AKV7</accession>
<dbReference type="PANTHER" id="PTHR13847">
    <property type="entry name" value="SARCOSINE DEHYDROGENASE-RELATED"/>
    <property type="match status" value="1"/>
</dbReference>
<organism evidence="2 3">
    <name type="scientific">Dyadobacter jejuensis</name>
    <dbReference type="NCBI Taxonomy" id="1082580"/>
    <lineage>
        <taxon>Bacteria</taxon>
        <taxon>Pseudomonadati</taxon>
        <taxon>Bacteroidota</taxon>
        <taxon>Cytophagia</taxon>
        <taxon>Cytophagales</taxon>
        <taxon>Spirosomataceae</taxon>
        <taxon>Dyadobacter</taxon>
    </lineage>
</organism>
<dbReference type="Gene3D" id="3.30.9.10">
    <property type="entry name" value="D-Amino Acid Oxidase, subunit A, domain 2"/>
    <property type="match status" value="1"/>
</dbReference>
<evidence type="ECO:0000259" key="1">
    <source>
        <dbReference type="Pfam" id="PF01266"/>
    </source>
</evidence>
<gene>
    <name evidence="2" type="ORF">CLV98_104262</name>
</gene>
<proteinExistence type="predicted"/>
<keyword evidence="3" id="KW-1185">Reference proteome</keyword>
<comment type="caution">
    <text evidence="2">The sequence shown here is derived from an EMBL/GenBank/DDBJ whole genome shotgun (WGS) entry which is preliminary data.</text>
</comment>
<evidence type="ECO:0000313" key="3">
    <source>
        <dbReference type="Proteomes" id="UP000245880"/>
    </source>
</evidence>
<dbReference type="InterPro" id="IPR006076">
    <property type="entry name" value="FAD-dep_OxRdtase"/>
</dbReference>
<protein>
    <submittedName>
        <fullName evidence="2">Glycine/D-amino acid oxidase-like deaminating enzyme</fullName>
    </submittedName>
</protein>
<sequence>MEEQAVDYDYLIVGQGIGGTTLAWTLLERGKRILIVDLPALPASSLVAAGIFNPLTGKKLVKTWMADTIFPYASTFYGEIEKKLNVSFLHHLPFIRPYRSIEEQNSYLAQSADPALASYVGEPLVAEEVVPYIKAPHGGLHIVRSGWVDLPIFIAESRHYFQQHQCFRAEGFDANDLQPEAECIQWKGLRFGKVILSQGALGQHDRYFNWLPFTPVKGEILEVQTQEKLNPYMVNQGIFLLPTSANYCKVGATYAWDPLDWESTTSAREELEGKLSSLLKGQFTTITQKAGIRPSVRDRRPLVGRHPDLDRLCIFNGLGTKGVTLAPYFANEFVEHLENGKELNSFVNIKRYFSLYFR</sequence>
<dbReference type="AlphaFoldDB" id="A0A316AKV7"/>
<dbReference type="EMBL" id="QGDT01000004">
    <property type="protein sequence ID" value="PWJ58403.1"/>
    <property type="molecule type" value="Genomic_DNA"/>
</dbReference>
<dbReference type="Proteomes" id="UP000245880">
    <property type="component" value="Unassembled WGS sequence"/>
</dbReference>
<dbReference type="Pfam" id="PF01266">
    <property type="entry name" value="DAO"/>
    <property type="match status" value="1"/>
</dbReference>
<dbReference type="RefSeq" id="WP_109674256.1">
    <property type="nucleotide sequence ID" value="NZ_QGDT01000004.1"/>
</dbReference>
<name>A0A316AKV7_9BACT</name>
<dbReference type="Gene3D" id="3.50.50.60">
    <property type="entry name" value="FAD/NAD(P)-binding domain"/>
    <property type="match status" value="1"/>
</dbReference>
<feature type="domain" description="FAD dependent oxidoreductase" evidence="1">
    <location>
        <begin position="9"/>
        <end position="334"/>
    </location>
</feature>
<reference evidence="2 3" key="1">
    <citation type="submission" date="2018-03" db="EMBL/GenBank/DDBJ databases">
        <title>Genomic Encyclopedia of Archaeal and Bacterial Type Strains, Phase II (KMG-II): from individual species to whole genera.</title>
        <authorList>
            <person name="Goeker M."/>
        </authorList>
    </citation>
    <scope>NUCLEOTIDE SEQUENCE [LARGE SCALE GENOMIC DNA]</scope>
    <source>
        <strain evidence="2 3">DSM 100346</strain>
    </source>
</reference>
<evidence type="ECO:0000313" key="2">
    <source>
        <dbReference type="EMBL" id="PWJ58403.1"/>
    </source>
</evidence>
<dbReference type="OrthoDB" id="214253at2"/>
<dbReference type="SUPFAM" id="SSF54373">
    <property type="entry name" value="FAD-linked reductases, C-terminal domain"/>
    <property type="match status" value="1"/>
</dbReference>
<dbReference type="GO" id="GO:0005737">
    <property type="term" value="C:cytoplasm"/>
    <property type="evidence" value="ECO:0007669"/>
    <property type="project" value="TreeGrafter"/>
</dbReference>
<dbReference type="SUPFAM" id="SSF51905">
    <property type="entry name" value="FAD/NAD(P)-binding domain"/>
    <property type="match status" value="1"/>
</dbReference>